<dbReference type="OrthoDB" id="10326242at2759"/>
<evidence type="ECO:0000313" key="3">
    <source>
        <dbReference type="Proteomes" id="UP000614601"/>
    </source>
</evidence>
<name>A0A811KRV2_9BILA</name>
<feature type="region of interest" description="Disordered" evidence="1">
    <location>
        <begin position="73"/>
        <end position="148"/>
    </location>
</feature>
<protein>
    <submittedName>
        <fullName evidence="2">Uncharacterized protein</fullName>
    </submittedName>
</protein>
<proteinExistence type="predicted"/>
<dbReference type="EMBL" id="CAJFDH010000004">
    <property type="protein sequence ID" value="CAD5218889.1"/>
    <property type="molecule type" value="Genomic_DNA"/>
</dbReference>
<evidence type="ECO:0000313" key="2">
    <source>
        <dbReference type="EMBL" id="CAD5218889.1"/>
    </source>
</evidence>
<comment type="caution">
    <text evidence="2">The sequence shown here is derived from an EMBL/GenBank/DDBJ whole genome shotgun (WGS) entry which is preliminary data.</text>
</comment>
<accession>A0A811KRV2</accession>
<sequence>MHVGPVLAENGVLAASPGLVDLKETPDSPTAPLEEIQTVPQVMEVSETGRPRRQCRQNINYTDKDLDVILEQHLMDSKTSRKRKDVNENEPIQRKRGRSKKSDSGAVTPKTSTSKTKTDEVCSQNNSVINPKQTSLTNGPSTSSANSGNVINEQQKQALMESIKHVEYELKFMDVDRLHFEMQTRDEAHLNPDFRRTLVDDWVATSYDHEFHLGRLMELARNPNQQHSDTIMHTIFVMRGLLNVKNENNLLKLKMEDMLRQQKNGKNV</sequence>
<evidence type="ECO:0000256" key="1">
    <source>
        <dbReference type="SAM" id="MobiDB-lite"/>
    </source>
</evidence>
<reference evidence="2" key="1">
    <citation type="submission" date="2020-09" db="EMBL/GenBank/DDBJ databases">
        <authorList>
            <person name="Kikuchi T."/>
        </authorList>
    </citation>
    <scope>NUCLEOTIDE SEQUENCE</scope>
    <source>
        <strain evidence="2">SH1</strain>
    </source>
</reference>
<keyword evidence="3" id="KW-1185">Reference proteome</keyword>
<organism evidence="2 3">
    <name type="scientific">Bursaphelenchus okinawaensis</name>
    <dbReference type="NCBI Taxonomy" id="465554"/>
    <lineage>
        <taxon>Eukaryota</taxon>
        <taxon>Metazoa</taxon>
        <taxon>Ecdysozoa</taxon>
        <taxon>Nematoda</taxon>
        <taxon>Chromadorea</taxon>
        <taxon>Rhabditida</taxon>
        <taxon>Tylenchina</taxon>
        <taxon>Tylenchomorpha</taxon>
        <taxon>Aphelenchoidea</taxon>
        <taxon>Aphelenchoididae</taxon>
        <taxon>Bursaphelenchus</taxon>
    </lineage>
</organism>
<dbReference type="EMBL" id="CAJFCW020000004">
    <property type="protein sequence ID" value="CAG9112064.1"/>
    <property type="molecule type" value="Genomic_DNA"/>
</dbReference>
<dbReference type="AlphaFoldDB" id="A0A811KRV2"/>
<gene>
    <name evidence="2" type="ORF">BOKJ2_LOCUS8099</name>
</gene>
<dbReference type="Proteomes" id="UP000783686">
    <property type="component" value="Unassembled WGS sequence"/>
</dbReference>
<dbReference type="Proteomes" id="UP000614601">
    <property type="component" value="Unassembled WGS sequence"/>
</dbReference>
<feature type="compositionally biased region" description="Basic and acidic residues" evidence="1">
    <location>
        <begin position="73"/>
        <end position="93"/>
    </location>
</feature>
<feature type="compositionally biased region" description="Polar residues" evidence="1">
    <location>
        <begin position="121"/>
        <end position="148"/>
    </location>
</feature>